<keyword evidence="2" id="KW-0560">Oxidoreductase</keyword>
<dbReference type="GeneID" id="59348137"/>
<dbReference type="OrthoDB" id="191139at2759"/>
<dbReference type="Proteomes" id="UP000636479">
    <property type="component" value="Unassembled WGS sequence"/>
</dbReference>
<evidence type="ECO:0000313" key="3">
    <source>
        <dbReference type="EMBL" id="KAF7299475.1"/>
    </source>
</evidence>
<comment type="similarity">
    <text evidence="1">Belongs to the short-chain dehydrogenases/reductases (SDR) family.</text>
</comment>
<dbReference type="InterPro" id="IPR036291">
    <property type="entry name" value="NAD(P)-bd_dom_sf"/>
</dbReference>
<evidence type="ECO:0000256" key="2">
    <source>
        <dbReference type="ARBA" id="ARBA00023002"/>
    </source>
</evidence>
<dbReference type="RefSeq" id="XP_037218863.1">
    <property type="nucleotide sequence ID" value="XM_037365621.1"/>
</dbReference>
<keyword evidence="4" id="KW-1185">Reference proteome</keyword>
<protein>
    <submittedName>
        <fullName evidence="3">Short-chain dehydrogenase/reductase family protein</fullName>
    </submittedName>
</protein>
<dbReference type="EMBL" id="JACAZF010000007">
    <property type="protein sequence ID" value="KAF7299475.1"/>
    <property type="molecule type" value="Genomic_DNA"/>
</dbReference>
<organism evidence="3 4">
    <name type="scientific">Mycena indigotica</name>
    <dbReference type="NCBI Taxonomy" id="2126181"/>
    <lineage>
        <taxon>Eukaryota</taxon>
        <taxon>Fungi</taxon>
        <taxon>Dikarya</taxon>
        <taxon>Basidiomycota</taxon>
        <taxon>Agaricomycotina</taxon>
        <taxon>Agaricomycetes</taxon>
        <taxon>Agaricomycetidae</taxon>
        <taxon>Agaricales</taxon>
        <taxon>Marasmiineae</taxon>
        <taxon>Mycenaceae</taxon>
        <taxon>Mycena</taxon>
    </lineage>
</organism>
<dbReference type="InterPro" id="IPR002347">
    <property type="entry name" value="SDR_fam"/>
</dbReference>
<sequence>MATYPKFSFETSADEVVTAFVDEIKGKNILITGTSLNGIGFEAARALAKQANLVIITGYNDERWSFACLKPFLSSTRRLKLSEDAIKKDSPSANVRRLKLDLSSLSAVRTAAAEVNAYAEPLHVLIHNAAAALGRFKVTVDGLESQMATDHVGPFLFTKLLKSKLLASTTASYTPRVVFVSSGAHAFGNGVDLALMKSPDESKYTATDAYFQAKSANILTAIELSRRSKGTILGYSVHPGIISTNINTAADSIPILQGMGILDADGQPNTKDFEWKTIPQGAATTVAATLDPRLTTTPGAYLDDATIATDKVASHSSDPVRAEQLWNATEEIVGEKFEF</sequence>
<dbReference type="Gene3D" id="3.40.50.720">
    <property type="entry name" value="NAD(P)-binding Rossmann-like Domain"/>
    <property type="match status" value="1"/>
</dbReference>
<proteinExistence type="inferred from homology"/>
<accession>A0A8H6SIN5</accession>
<dbReference type="GO" id="GO:0016491">
    <property type="term" value="F:oxidoreductase activity"/>
    <property type="evidence" value="ECO:0007669"/>
    <property type="project" value="UniProtKB-KW"/>
</dbReference>
<reference evidence="3" key="1">
    <citation type="submission" date="2020-05" db="EMBL/GenBank/DDBJ databases">
        <title>Mycena genomes resolve the evolution of fungal bioluminescence.</title>
        <authorList>
            <person name="Tsai I.J."/>
        </authorList>
    </citation>
    <scope>NUCLEOTIDE SEQUENCE</scope>
    <source>
        <strain evidence="3">171206Taipei</strain>
    </source>
</reference>
<dbReference type="PANTHER" id="PTHR24320">
    <property type="entry name" value="RETINOL DEHYDROGENASE"/>
    <property type="match status" value="1"/>
</dbReference>
<evidence type="ECO:0000256" key="1">
    <source>
        <dbReference type="ARBA" id="ARBA00006484"/>
    </source>
</evidence>
<comment type="caution">
    <text evidence="3">The sequence shown here is derived from an EMBL/GenBank/DDBJ whole genome shotgun (WGS) entry which is preliminary data.</text>
</comment>
<dbReference type="SUPFAM" id="SSF51735">
    <property type="entry name" value="NAD(P)-binding Rossmann-fold domains"/>
    <property type="match status" value="1"/>
</dbReference>
<gene>
    <name evidence="3" type="ORF">MIND_00897500</name>
</gene>
<dbReference type="Pfam" id="PF00106">
    <property type="entry name" value="adh_short"/>
    <property type="match status" value="1"/>
</dbReference>
<name>A0A8H6SIN5_9AGAR</name>
<dbReference type="PANTHER" id="PTHR24320:SF283">
    <property type="entry name" value="RETINOL DEHYDROGENASE 11"/>
    <property type="match status" value="1"/>
</dbReference>
<dbReference type="AlphaFoldDB" id="A0A8H6SIN5"/>
<evidence type="ECO:0000313" key="4">
    <source>
        <dbReference type="Proteomes" id="UP000636479"/>
    </source>
</evidence>